<dbReference type="VEuPathDB" id="VectorBase:AMAM010001"/>
<accession>A0A182SN02</accession>
<evidence type="ECO:0000256" key="1">
    <source>
        <dbReference type="SAM" id="MobiDB-lite"/>
    </source>
</evidence>
<feature type="compositionally biased region" description="Acidic residues" evidence="1">
    <location>
        <begin position="104"/>
        <end position="116"/>
    </location>
</feature>
<dbReference type="AlphaFoldDB" id="A0A182SN02"/>
<dbReference type="Proteomes" id="UP000075901">
    <property type="component" value="Unassembled WGS sequence"/>
</dbReference>
<name>A0A182SN02_9DIPT</name>
<reference evidence="3" key="1">
    <citation type="submission" date="2013-09" db="EMBL/GenBank/DDBJ databases">
        <title>The Genome Sequence of Anopheles maculatus species B.</title>
        <authorList>
            <consortium name="The Broad Institute Genomics Platform"/>
            <person name="Neafsey D.E."/>
            <person name="Besansky N."/>
            <person name="Howell P."/>
            <person name="Walton C."/>
            <person name="Young S.K."/>
            <person name="Zeng Q."/>
            <person name="Gargeya S."/>
            <person name="Fitzgerald M."/>
            <person name="Haas B."/>
            <person name="Abouelleil A."/>
            <person name="Allen A.W."/>
            <person name="Alvarado L."/>
            <person name="Arachchi H.M."/>
            <person name="Berlin A.M."/>
            <person name="Chapman S.B."/>
            <person name="Gainer-Dewar J."/>
            <person name="Goldberg J."/>
            <person name="Griggs A."/>
            <person name="Gujja S."/>
            <person name="Hansen M."/>
            <person name="Howarth C."/>
            <person name="Imamovic A."/>
            <person name="Ireland A."/>
            <person name="Larimer J."/>
            <person name="McCowan C."/>
            <person name="Murphy C."/>
            <person name="Pearson M."/>
            <person name="Poon T.W."/>
            <person name="Priest M."/>
            <person name="Roberts A."/>
            <person name="Saif S."/>
            <person name="Shea T."/>
            <person name="Sisk P."/>
            <person name="Sykes S."/>
            <person name="Wortman J."/>
            <person name="Nusbaum C."/>
            <person name="Birren B."/>
        </authorList>
    </citation>
    <scope>NUCLEOTIDE SEQUENCE [LARGE SCALE GENOMIC DNA]</scope>
    <source>
        <strain evidence="3">maculatus3</strain>
    </source>
</reference>
<sequence>MESSRMIALTCTAQLRKQLFCPGPFSSPLAWRTGHWPFIIGISVSARKLLPPALIIVACAGRAAAWPPVVLVLRDLSGWTGGPSPLTSTTLNSGACALAPPDVDSVEDAEDTDEGNDIIMVQ</sequence>
<dbReference type="EnsemblMetazoa" id="AMAM010001-RA">
    <property type="protein sequence ID" value="AMAM010001-PA"/>
    <property type="gene ID" value="AMAM010001"/>
</dbReference>
<evidence type="ECO:0000313" key="2">
    <source>
        <dbReference type="EnsemblMetazoa" id="AMAM010001-PA"/>
    </source>
</evidence>
<organism evidence="2 3">
    <name type="scientific">Anopheles maculatus</name>
    <dbReference type="NCBI Taxonomy" id="74869"/>
    <lineage>
        <taxon>Eukaryota</taxon>
        <taxon>Metazoa</taxon>
        <taxon>Ecdysozoa</taxon>
        <taxon>Arthropoda</taxon>
        <taxon>Hexapoda</taxon>
        <taxon>Insecta</taxon>
        <taxon>Pterygota</taxon>
        <taxon>Neoptera</taxon>
        <taxon>Endopterygota</taxon>
        <taxon>Diptera</taxon>
        <taxon>Nematocera</taxon>
        <taxon>Culicoidea</taxon>
        <taxon>Culicidae</taxon>
        <taxon>Anophelinae</taxon>
        <taxon>Anopheles</taxon>
        <taxon>Anopheles maculatus group</taxon>
    </lineage>
</organism>
<proteinExistence type="predicted"/>
<reference evidence="2" key="2">
    <citation type="submission" date="2020-05" db="UniProtKB">
        <authorList>
            <consortium name="EnsemblMetazoa"/>
        </authorList>
    </citation>
    <scope>IDENTIFICATION</scope>
    <source>
        <strain evidence="2">maculatus3</strain>
    </source>
</reference>
<feature type="region of interest" description="Disordered" evidence="1">
    <location>
        <begin position="102"/>
        <end position="122"/>
    </location>
</feature>
<evidence type="ECO:0000313" key="3">
    <source>
        <dbReference type="Proteomes" id="UP000075901"/>
    </source>
</evidence>
<protein>
    <submittedName>
        <fullName evidence="2">Uncharacterized protein</fullName>
    </submittedName>
</protein>
<keyword evidence="3" id="KW-1185">Reference proteome</keyword>